<dbReference type="SUPFAM" id="SSF48239">
    <property type="entry name" value="Terpenoid cyclases/Protein prenyltransferases"/>
    <property type="match status" value="2"/>
</dbReference>
<accession>A0AAV7GQP4</accession>
<dbReference type="GO" id="GO:0016102">
    <property type="term" value="P:diterpenoid biosynthetic process"/>
    <property type="evidence" value="ECO:0007669"/>
    <property type="project" value="InterPro"/>
</dbReference>
<dbReference type="FunFam" id="1.50.10.130:FF:000001">
    <property type="entry name" value="Isoprene synthase, chloroplastic"/>
    <property type="match status" value="1"/>
</dbReference>
<dbReference type="SFLD" id="SFLDG01019">
    <property type="entry name" value="Terpene_Cyclase_Like_1_C_Termi"/>
    <property type="match status" value="1"/>
</dbReference>
<dbReference type="EMBL" id="JAGFBR010000012">
    <property type="protein sequence ID" value="KAH0458422.1"/>
    <property type="molecule type" value="Genomic_DNA"/>
</dbReference>
<dbReference type="InterPro" id="IPR008930">
    <property type="entry name" value="Terpenoid_cyclase/PrenylTrfase"/>
</dbReference>
<dbReference type="InterPro" id="IPR044814">
    <property type="entry name" value="Terpene_cyclase_plant_C1"/>
</dbReference>
<dbReference type="Gene3D" id="1.10.600.10">
    <property type="entry name" value="Farnesyl Diphosphate Synthase"/>
    <property type="match status" value="2"/>
</dbReference>
<evidence type="ECO:0008006" key="8">
    <source>
        <dbReference type="Google" id="ProtNLM"/>
    </source>
</evidence>
<dbReference type="FunFam" id="1.10.600.10:FF:000007">
    <property type="entry name" value="Isoprene synthase, chloroplastic"/>
    <property type="match status" value="1"/>
</dbReference>
<organism evidence="6 7">
    <name type="scientific">Dendrobium chrysotoxum</name>
    <name type="common">Orchid</name>
    <dbReference type="NCBI Taxonomy" id="161865"/>
    <lineage>
        <taxon>Eukaryota</taxon>
        <taxon>Viridiplantae</taxon>
        <taxon>Streptophyta</taxon>
        <taxon>Embryophyta</taxon>
        <taxon>Tracheophyta</taxon>
        <taxon>Spermatophyta</taxon>
        <taxon>Magnoliopsida</taxon>
        <taxon>Liliopsida</taxon>
        <taxon>Asparagales</taxon>
        <taxon>Orchidaceae</taxon>
        <taxon>Epidendroideae</taxon>
        <taxon>Malaxideae</taxon>
        <taxon>Dendrobiinae</taxon>
        <taxon>Dendrobium</taxon>
    </lineage>
</organism>
<dbReference type="AlphaFoldDB" id="A0AAV7GQP4"/>
<gene>
    <name evidence="6" type="ORF">IEQ34_013737</name>
</gene>
<evidence type="ECO:0000259" key="4">
    <source>
        <dbReference type="Pfam" id="PF01397"/>
    </source>
</evidence>
<dbReference type="InterPro" id="IPR008949">
    <property type="entry name" value="Isoprenoid_synthase_dom_sf"/>
</dbReference>
<name>A0AAV7GQP4_DENCH</name>
<dbReference type="PANTHER" id="PTHR31225:SF93">
    <property type="entry name" value="ALPHA-HUMULENE_(-)-(E)-BETA-CARYOPHYLLENE SYNTHASE"/>
    <property type="match status" value="1"/>
</dbReference>
<keyword evidence="1" id="KW-0479">Metal-binding</keyword>
<evidence type="ECO:0000256" key="1">
    <source>
        <dbReference type="ARBA" id="ARBA00022723"/>
    </source>
</evidence>
<feature type="domain" description="Terpene synthase metal-binding" evidence="5">
    <location>
        <begin position="253"/>
        <end position="491"/>
    </location>
</feature>
<dbReference type="SFLD" id="SFLDG01014">
    <property type="entry name" value="Terpene_Cyclase_Like_1_N-term"/>
    <property type="match status" value="2"/>
</dbReference>
<protein>
    <recommendedName>
        <fullName evidence="8">Terpene synthase</fullName>
    </recommendedName>
</protein>
<reference evidence="6 7" key="1">
    <citation type="journal article" date="2021" name="Hortic Res">
        <title>Chromosome-scale assembly of the Dendrobium chrysotoxum genome enhances the understanding of orchid evolution.</title>
        <authorList>
            <person name="Zhang Y."/>
            <person name="Zhang G.Q."/>
            <person name="Zhang D."/>
            <person name="Liu X.D."/>
            <person name="Xu X.Y."/>
            <person name="Sun W.H."/>
            <person name="Yu X."/>
            <person name="Zhu X."/>
            <person name="Wang Z.W."/>
            <person name="Zhao X."/>
            <person name="Zhong W.Y."/>
            <person name="Chen H."/>
            <person name="Yin W.L."/>
            <person name="Huang T."/>
            <person name="Niu S.C."/>
            <person name="Liu Z.J."/>
        </authorList>
    </citation>
    <scope>NUCLEOTIDE SEQUENCE [LARGE SCALE GENOMIC DNA]</scope>
    <source>
        <strain evidence="6">Lindl</strain>
    </source>
</reference>
<dbReference type="Pfam" id="PF03936">
    <property type="entry name" value="Terpene_synth_C"/>
    <property type="match status" value="2"/>
</dbReference>
<dbReference type="GO" id="GO:0010333">
    <property type="term" value="F:terpene synthase activity"/>
    <property type="evidence" value="ECO:0007669"/>
    <property type="project" value="InterPro"/>
</dbReference>
<keyword evidence="7" id="KW-1185">Reference proteome</keyword>
<dbReference type="PANTHER" id="PTHR31225">
    <property type="entry name" value="OS04G0344100 PROTEIN-RELATED"/>
    <property type="match status" value="1"/>
</dbReference>
<keyword evidence="3" id="KW-0456">Lyase</keyword>
<evidence type="ECO:0000313" key="6">
    <source>
        <dbReference type="EMBL" id="KAH0458422.1"/>
    </source>
</evidence>
<feature type="domain" description="Terpene synthase N-terminal" evidence="4">
    <location>
        <begin position="26"/>
        <end position="189"/>
    </location>
</feature>
<dbReference type="SFLD" id="SFLDS00005">
    <property type="entry name" value="Isoprenoid_Synthase_Type_I"/>
    <property type="match status" value="1"/>
</dbReference>
<comment type="caution">
    <text evidence="6">The sequence shown here is derived from an EMBL/GenBank/DDBJ whole genome shotgun (WGS) entry which is preliminary data.</text>
</comment>
<evidence type="ECO:0000256" key="2">
    <source>
        <dbReference type="ARBA" id="ARBA00022842"/>
    </source>
</evidence>
<dbReference type="SUPFAM" id="SSF48576">
    <property type="entry name" value="Terpenoid synthases"/>
    <property type="match status" value="2"/>
</dbReference>
<dbReference type="InterPro" id="IPR001906">
    <property type="entry name" value="Terpene_synth_N"/>
</dbReference>
<dbReference type="InterPro" id="IPR050148">
    <property type="entry name" value="Terpene_synthase-like"/>
</dbReference>
<dbReference type="Pfam" id="PF01397">
    <property type="entry name" value="Terpene_synth"/>
    <property type="match status" value="2"/>
</dbReference>
<dbReference type="Gene3D" id="1.50.10.130">
    <property type="entry name" value="Terpene synthase, N-terminal domain"/>
    <property type="match status" value="2"/>
</dbReference>
<dbReference type="Proteomes" id="UP000775213">
    <property type="component" value="Unassembled WGS sequence"/>
</dbReference>
<sequence>METLQFSLPTPSFESVRRSADYHPSVWGDYFLSYNPDSPIELASLKPRMDKLKVEIIQMFTNTIDSLQIMELIDAIQRLGVSYHFEKEINEALCLLFKTTSDDNDLYTVALRFRLLRQQRYYIPSDVFNKFLDEKGDFKECFSSNAKALLSLYEAANFAMPAEEILEKAIDFSKTPLMQMKGNLETHFSLMVSNSIEIPLFKRTDRIKTRNYISIYEQDANFNEVILEFAKMDFIYLQAMHQEEARKLSMWWKNLGLSKRLPFSRDRLIECYFWVLSVYFEPCYSRARFMMTKCITQMSILDDIYDVYGTLEELHLLTNAIQSWETECVSKLPEYMQHCFLSILETFKDMEVELAPEQNSFRLQYLKDELKRVAEAYLQEAIWATKSYVPKLEEHFSVTLITAGYSFLTCASYIGMEEVIPKDVFDWVTSFPEIIKASCIIGRLMNDVVSYELEQKRNDVASAVQCYVMEHECSDEEACMKLLNMSNDAWKIINKEFFTLSKLPLSLIWPIINLARFNEFIYLGKDLYTNSDHIMKETISAVLIEPVQITRQSANFHPSVWDDFFISKPPLPDINMASLKSKNDELKVELINRIQCLGVAYHFEKEIEEKLLKIYETSASYDDLYIVALHFRLLRQQRYHISCGISIYIKHVFSFFFVDVFNKFLDEKGEFMICLNNDVKALLSLYEAAHLSMPGKEILDKALEFSKIQLKNLASNMDPYLLEMVSSSLEIPLVRRADRLKAKLYFSIFEKESKCNETLLNFAKLDFNLLQATHQEEAQSLSIKDMIPNCRWWKGLNLTKNLPFTRDRLIEGYFWVLLVYFEPHYSRARLMMTMIFFANIHS</sequence>
<evidence type="ECO:0000313" key="7">
    <source>
        <dbReference type="Proteomes" id="UP000775213"/>
    </source>
</evidence>
<evidence type="ECO:0000256" key="3">
    <source>
        <dbReference type="ARBA" id="ARBA00023239"/>
    </source>
</evidence>
<dbReference type="InterPro" id="IPR034741">
    <property type="entry name" value="Terpene_cyclase-like_1_C"/>
</dbReference>
<keyword evidence="2" id="KW-0460">Magnesium</keyword>
<evidence type="ECO:0000259" key="5">
    <source>
        <dbReference type="Pfam" id="PF03936"/>
    </source>
</evidence>
<dbReference type="GO" id="GO:0000287">
    <property type="term" value="F:magnesium ion binding"/>
    <property type="evidence" value="ECO:0007669"/>
    <property type="project" value="InterPro"/>
</dbReference>
<dbReference type="InterPro" id="IPR005630">
    <property type="entry name" value="Terpene_synthase_metal-bd"/>
</dbReference>
<feature type="domain" description="Terpene synthase N-terminal" evidence="4">
    <location>
        <begin position="580"/>
        <end position="729"/>
    </location>
</feature>
<dbReference type="InterPro" id="IPR036965">
    <property type="entry name" value="Terpene_synth_N_sf"/>
</dbReference>
<proteinExistence type="predicted"/>
<feature type="domain" description="Terpene synthase metal-binding" evidence="5">
    <location>
        <begin position="794"/>
        <end position="837"/>
    </location>
</feature>
<dbReference type="CDD" id="cd00684">
    <property type="entry name" value="Terpene_cyclase_plant_C1"/>
    <property type="match status" value="1"/>
</dbReference>